<dbReference type="Pfam" id="PF07009">
    <property type="entry name" value="NusG_II"/>
    <property type="match status" value="1"/>
</dbReference>
<keyword evidence="3" id="KW-1185">Reference proteome</keyword>
<accession>A0A923E9Q0</accession>
<evidence type="ECO:0000313" key="2">
    <source>
        <dbReference type="EMBL" id="MBC2396470.1"/>
    </source>
</evidence>
<evidence type="ECO:0000256" key="1">
    <source>
        <dbReference type="SAM" id="Phobius"/>
    </source>
</evidence>
<dbReference type="AlphaFoldDB" id="A0A923E9Q0"/>
<reference evidence="2 3" key="1">
    <citation type="submission" date="2020-04" db="EMBL/GenBank/DDBJ databases">
        <title>Genomic insights into acetone-butanol-ethanol (ABE) fermentation by sequencing solventogenic clostridia strains.</title>
        <authorList>
            <person name="Brown S."/>
        </authorList>
    </citation>
    <scope>NUCLEOTIDE SEQUENCE [LARGE SCALE GENOMIC DNA]</scope>
    <source>
        <strain evidence="2 3">DJ011</strain>
    </source>
</reference>
<dbReference type="Proteomes" id="UP000563151">
    <property type="component" value="Unassembled WGS sequence"/>
</dbReference>
<dbReference type="RefSeq" id="WP_035145905.1">
    <property type="nucleotide sequence ID" value="NZ_JAAZWO010000002.1"/>
</dbReference>
<proteinExistence type="predicted"/>
<keyword evidence="1" id="KW-1133">Transmembrane helix</keyword>
<keyword evidence="1" id="KW-0812">Transmembrane</keyword>
<organism evidence="2 3">
    <name type="scientific">Clostridium tetanomorphum</name>
    <dbReference type="NCBI Taxonomy" id="1553"/>
    <lineage>
        <taxon>Bacteria</taxon>
        <taxon>Bacillati</taxon>
        <taxon>Bacillota</taxon>
        <taxon>Clostridia</taxon>
        <taxon>Eubacteriales</taxon>
        <taxon>Clostridiaceae</taxon>
        <taxon>Clostridium</taxon>
    </lineage>
</organism>
<dbReference type="Gene3D" id="2.60.320.10">
    <property type="entry name" value="N-utilization substance G protein NusG, insert domain"/>
    <property type="match status" value="1"/>
</dbReference>
<protein>
    <submittedName>
        <fullName evidence="2">NusG domain II-containing protein</fullName>
    </submittedName>
</protein>
<name>A0A923E9Q0_CLOTT</name>
<comment type="caution">
    <text evidence="2">The sequence shown here is derived from an EMBL/GenBank/DDBJ whole genome shotgun (WGS) entry which is preliminary data.</text>
</comment>
<dbReference type="CDD" id="cd09911">
    <property type="entry name" value="Lin0431_like"/>
    <property type="match status" value="1"/>
</dbReference>
<keyword evidence="1" id="KW-0472">Membrane</keyword>
<feature type="transmembrane region" description="Helical" evidence="1">
    <location>
        <begin position="7"/>
        <end position="26"/>
    </location>
</feature>
<sequence>MKKGDKIVFIVIVVIISLGFLGKFLYKNAIKSNEKIAVIKQDGKIFKKIDLSKVTNSQEITIKTKDNHFNKILIEKNKISIIDADCPDKVCIKTGPISEPGDTIVCLPNKLIITIDGSKANSEIDATTF</sequence>
<evidence type="ECO:0000313" key="3">
    <source>
        <dbReference type="Proteomes" id="UP000563151"/>
    </source>
</evidence>
<dbReference type="EMBL" id="JAAZWO010000002">
    <property type="protein sequence ID" value="MBC2396470.1"/>
    <property type="molecule type" value="Genomic_DNA"/>
</dbReference>
<gene>
    <name evidence="2" type="ORF">HGG79_01575</name>
</gene>
<dbReference type="InterPro" id="IPR038690">
    <property type="entry name" value="NusG_2_sf"/>
</dbReference>